<dbReference type="PANTHER" id="PTHR33889">
    <property type="entry name" value="OS04G0681850 PROTEIN"/>
    <property type="match status" value="1"/>
</dbReference>
<proteinExistence type="predicted"/>
<dbReference type="EMBL" id="CAJGYO010000007">
    <property type="protein sequence ID" value="CAD6242023.1"/>
    <property type="molecule type" value="Genomic_DNA"/>
</dbReference>
<evidence type="ECO:0000259" key="2">
    <source>
        <dbReference type="Pfam" id="PF24964"/>
    </source>
</evidence>
<evidence type="ECO:0000313" key="4">
    <source>
        <dbReference type="Proteomes" id="UP000604825"/>
    </source>
</evidence>
<dbReference type="AlphaFoldDB" id="A0A811PI62"/>
<feature type="compositionally biased region" description="Basic residues" evidence="1">
    <location>
        <begin position="1"/>
        <end position="13"/>
    </location>
</feature>
<evidence type="ECO:0000313" key="3">
    <source>
        <dbReference type="EMBL" id="CAD6242023.1"/>
    </source>
</evidence>
<organism evidence="3 4">
    <name type="scientific">Miscanthus lutarioriparius</name>
    <dbReference type="NCBI Taxonomy" id="422564"/>
    <lineage>
        <taxon>Eukaryota</taxon>
        <taxon>Viridiplantae</taxon>
        <taxon>Streptophyta</taxon>
        <taxon>Embryophyta</taxon>
        <taxon>Tracheophyta</taxon>
        <taxon>Spermatophyta</taxon>
        <taxon>Magnoliopsida</taxon>
        <taxon>Liliopsida</taxon>
        <taxon>Poales</taxon>
        <taxon>Poaceae</taxon>
        <taxon>PACMAD clade</taxon>
        <taxon>Panicoideae</taxon>
        <taxon>Andropogonodae</taxon>
        <taxon>Andropogoneae</taxon>
        <taxon>Saccharinae</taxon>
        <taxon>Miscanthus</taxon>
    </lineage>
</organism>
<dbReference type="Pfam" id="PF24964">
    <property type="entry name" value="DUF7769"/>
    <property type="match status" value="1"/>
</dbReference>
<accession>A0A811PI62</accession>
<dbReference type="PANTHER" id="PTHR33889:SF1">
    <property type="entry name" value="OS03G0834800 PROTEIN"/>
    <property type="match status" value="1"/>
</dbReference>
<feature type="compositionally biased region" description="Polar residues" evidence="1">
    <location>
        <begin position="14"/>
        <end position="25"/>
    </location>
</feature>
<feature type="region of interest" description="Disordered" evidence="1">
    <location>
        <begin position="1"/>
        <end position="25"/>
    </location>
</feature>
<evidence type="ECO:0000256" key="1">
    <source>
        <dbReference type="SAM" id="MobiDB-lite"/>
    </source>
</evidence>
<gene>
    <name evidence="3" type="ORF">NCGR_LOCUS27610</name>
</gene>
<dbReference type="Proteomes" id="UP000604825">
    <property type="component" value="Unassembled WGS sequence"/>
</dbReference>
<protein>
    <recommendedName>
        <fullName evidence="2">DUF7769 domain-containing protein</fullName>
    </recommendedName>
</protein>
<dbReference type="OrthoDB" id="720641at2759"/>
<comment type="caution">
    <text evidence="3">The sequence shown here is derived from an EMBL/GenBank/DDBJ whole genome shotgun (WGS) entry which is preliminary data.</text>
</comment>
<dbReference type="InterPro" id="IPR056671">
    <property type="entry name" value="DUF7769"/>
</dbReference>
<feature type="domain" description="DUF7769" evidence="2">
    <location>
        <begin position="169"/>
        <end position="208"/>
    </location>
</feature>
<reference evidence="3" key="1">
    <citation type="submission" date="2020-10" db="EMBL/GenBank/DDBJ databases">
        <authorList>
            <person name="Han B."/>
            <person name="Lu T."/>
            <person name="Zhao Q."/>
            <person name="Huang X."/>
            <person name="Zhao Y."/>
        </authorList>
    </citation>
    <scope>NUCLEOTIDE SEQUENCE</scope>
</reference>
<sequence>MRKNPYKFMKHSKTSLQEGGQQGNNSGKMFHNYISASSMSARIKFDICNCADLASLHADDEDHQPNVGAQAILDLNVPPTDDDCQADGDVTFAVPTEQNYFDLNLQASAQYEEMQDINDSFFEAMEEDMQMYGVYMDEVDSVFNQQATDGSTTEDGHAAANVRTRSKDLTPTQRQQIYEALLERSVNGKLRKNSTNKVAELFNVHRSAMCGGFGSVQSNAVILENQLISVLGSPRILAGKRLKLTYHKVQQFHCAEGQL</sequence>
<keyword evidence="4" id="KW-1185">Reference proteome</keyword>
<name>A0A811PI62_9POAL</name>